<gene>
    <name evidence="2" type="ORF">NDU88_003113</name>
</gene>
<dbReference type="Proteomes" id="UP001066276">
    <property type="component" value="Chromosome 8"/>
</dbReference>
<keyword evidence="3" id="KW-1185">Reference proteome</keyword>
<protein>
    <submittedName>
        <fullName evidence="2">Uncharacterized protein</fullName>
    </submittedName>
</protein>
<dbReference type="EMBL" id="JANPWB010000012">
    <property type="protein sequence ID" value="KAJ1114883.1"/>
    <property type="molecule type" value="Genomic_DNA"/>
</dbReference>
<accession>A0AAV7NNT5</accession>
<evidence type="ECO:0000313" key="2">
    <source>
        <dbReference type="EMBL" id="KAJ1114883.1"/>
    </source>
</evidence>
<proteinExistence type="predicted"/>
<name>A0AAV7NNT5_PLEWA</name>
<dbReference type="AlphaFoldDB" id="A0AAV7NNT5"/>
<evidence type="ECO:0000256" key="1">
    <source>
        <dbReference type="SAM" id="MobiDB-lite"/>
    </source>
</evidence>
<sequence length="156" mass="17194">MGRQSSGSSGASCSTYHLLRRYYCAAGPFKLLSLPDLNRQAIGEKGVGSGVESSYTRLQTDGLRRKLQLPAGKLLGENKHLSALAQPKRPSNLSFITFTSQFADSGMVSYASTYHYRPCHLYTYVLVVDFPEVEGPDGAEEQQQRPGDERNGPYLQ</sequence>
<reference evidence="2" key="1">
    <citation type="journal article" date="2022" name="bioRxiv">
        <title>Sequencing and chromosome-scale assembly of the giantPleurodeles waltlgenome.</title>
        <authorList>
            <person name="Brown T."/>
            <person name="Elewa A."/>
            <person name="Iarovenko S."/>
            <person name="Subramanian E."/>
            <person name="Araus A.J."/>
            <person name="Petzold A."/>
            <person name="Susuki M."/>
            <person name="Suzuki K.-i.T."/>
            <person name="Hayashi T."/>
            <person name="Toyoda A."/>
            <person name="Oliveira C."/>
            <person name="Osipova E."/>
            <person name="Leigh N.D."/>
            <person name="Simon A."/>
            <person name="Yun M.H."/>
        </authorList>
    </citation>
    <scope>NUCLEOTIDE SEQUENCE</scope>
    <source>
        <strain evidence="2">20211129_DDA</strain>
        <tissue evidence="2">Liver</tissue>
    </source>
</reference>
<evidence type="ECO:0000313" key="3">
    <source>
        <dbReference type="Proteomes" id="UP001066276"/>
    </source>
</evidence>
<organism evidence="2 3">
    <name type="scientific">Pleurodeles waltl</name>
    <name type="common">Iberian ribbed newt</name>
    <dbReference type="NCBI Taxonomy" id="8319"/>
    <lineage>
        <taxon>Eukaryota</taxon>
        <taxon>Metazoa</taxon>
        <taxon>Chordata</taxon>
        <taxon>Craniata</taxon>
        <taxon>Vertebrata</taxon>
        <taxon>Euteleostomi</taxon>
        <taxon>Amphibia</taxon>
        <taxon>Batrachia</taxon>
        <taxon>Caudata</taxon>
        <taxon>Salamandroidea</taxon>
        <taxon>Salamandridae</taxon>
        <taxon>Pleurodelinae</taxon>
        <taxon>Pleurodeles</taxon>
    </lineage>
</organism>
<feature type="region of interest" description="Disordered" evidence="1">
    <location>
        <begin position="135"/>
        <end position="156"/>
    </location>
</feature>
<comment type="caution">
    <text evidence="2">The sequence shown here is derived from an EMBL/GenBank/DDBJ whole genome shotgun (WGS) entry which is preliminary data.</text>
</comment>
<feature type="compositionally biased region" description="Basic and acidic residues" evidence="1">
    <location>
        <begin position="142"/>
        <end position="156"/>
    </location>
</feature>